<gene>
    <name evidence="4" type="primary">20210768</name>
    <name evidence="3" type="ORF">HELRODRAFT_188090</name>
</gene>
<dbReference type="OrthoDB" id="3176171at2759"/>
<sequence>MISILLLLFTIIIITCIYFLFQRHNKVTINDATELLYLFERNKVLPIDPTNKWSLIEVRNTLRVWSRTLTPGRDYSLLKIQASFAILNDSLNVVCNIIRDSKTQKNWNSMIPMNSKIRVIPLQAIENFGNFQKRSNISIETSNFNKENVTLERKKYRSKDGIVGFAGNWINNFLLDVDVERSWLQQNENVFWLLEHPKNFEWWIFYLVTTIDDQKDKCILNVITNESYAKPTHLLAIIFGKSQMWINHPSDLIMGFRDFIENEKSTNSLAFSQFLNSISENQQINFATDAHGSLGKSDGNFPKRKNPDDLKNSDISFFQKLKNMIEEKKDEVEQTTAKLRRSFSNSDSSDLKGDGEISLNPIEIIKRISLTGILFDDKKNETEVHADLNDAMPIKKTTDGKKGWRDISDAISKIADEKKISKNAAHRTNKDQISEIDEADRDLIQCLDTMIDNAALDVIAENGKIANLNIKSSLDDQAIQSGGWVYCGLEKDTVILKKSSDLTIPLHSYISRGMISCPPKMIYELLISPTSRLTYDDAIKDVEVIKEFDCGIKIVRLLYEIGQNFKRELHEFVVLQGERMEGMKHIITLQSVDWDYLSSKASSANKTGDANFSTNASSCGVSYCGGGSENLNGSRKNSTSRSTETSDALKMKLPRQKQQLQQRQQNPKKQIIDDAIRAKMFSSGWIIEPVMKTDKLCSMVTYICQMQLGAGMRQGQTYMSEEVAVKQPLCIVHLRNYIAKTAAKDDASNKMTDNKRNNSVTLSLSNALARFKNGSVDRVDEEEEEEEEVEEEKDFGREVLV</sequence>
<dbReference type="InParanoid" id="T1FPM1"/>
<dbReference type="PANTHER" id="PTHR47117">
    <property type="entry name" value="STAR-RELATED LIPID TRANSFER PROTEIN 9"/>
    <property type="match status" value="1"/>
</dbReference>
<reference evidence="5" key="1">
    <citation type="submission" date="2012-12" db="EMBL/GenBank/DDBJ databases">
        <authorList>
            <person name="Hellsten U."/>
            <person name="Grimwood J."/>
            <person name="Chapman J.A."/>
            <person name="Shapiro H."/>
            <person name="Aerts A."/>
            <person name="Otillar R.P."/>
            <person name="Terry A.Y."/>
            <person name="Boore J.L."/>
            <person name="Simakov O."/>
            <person name="Marletaz F."/>
            <person name="Cho S.-J."/>
            <person name="Edsinger-Gonzales E."/>
            <person name="Havlak P."/>
            <person name="Kuo D.-H."/>
            <person name="Larsson T."/>
            <person name="Lv J."/>
            <person name="Arendt D."/>
            <person name="Savage R."/>
            <person name="Osoegawa K."/>
            <person name="de Jong P."/>
            <person name="Lindberg D.R."/>
            <person name="Seaver E.C."/>
            <person name="Weisblat D.A."/>
            <person name="Putnam N.H."/>
            <person name="Grigoriev I.V."/>
            <person name="Rokhsar D.S."/>
        </authorList>
    </citation>
    <scope>NUCLEOTIDE SEQUENCE</scope>
</reference>
<keyword evidence="5" id="KW-1185">Reference proteome</keyword>
<name>T1FPM1_HELRO</name>
<keyword evidence="2" id="KW-0472">Membrane</keyword>
<proteinExistence type="predicted"/>
<dbReference type="GeneID" id="20210768"/>
<dbReference type="EMBL" id="KB095811">
    <property type="protein sequence ID" value="ESO13054.1"/>
    <property type="molecule type" value="Genomic_DNA"/>
</dbReference>
<dbReference type="Gene3D" id="3.30.530.20">
    <property type="match status" value="2"/>
</dbReference>
<dbReference type="RefSeq" id="XP_009009774.1">
    <property type="nucleotide sequence ID" value="XM_009011526.1"/>
</dbReference>
<dbReference type="InterPro" id="IPR023393">
    <property type="entry name" value="START-like_dom_sf"/>
</dbReference>
<feature type="compositionally biased region" description="Low complexity" evidence="1">
    <location>
        <begin position="656"/>
        <end position="669"/>
    </location>
</feature>
<reference evidence="3 5" key="2">
    <citation type="journal article" date="2013" name="Nature">
        <title>Insights into bilaterian evolution from three spiralian genomes.</title>
        <authorList>
            <person name="Simakov O."/>
            <person name="Marletaz F."/>
            <person name="Cho S.J."/>
            <person name="Edsinger-Gonzales E."/>
            <person name="Havlak P."/>
            <person name="Hellsten U."/>
            <person name="Kuo D.H."/>
            <person name="Larsson T."/>
            <person name="Lv J."/>
            <person name="Arendt D."/>
            <person name="Savage R."/>
            <person name="Osoegawa K."/>
            <person name="de Jong P."/>
            <person name="Grimwood J."/>
            <person name="Chapman J.A."/>
            <person name="Shapiro H."/>
            <person name="Aerts A."/>
            <person name="Otillar R.P."/>
            <person name="Terry A.Y."/>
            <person name="Boore J.L."/>
            <person name="Grigoriev I.V."/>
            <person name="Lindberg D.R."/>
            <person name="Seaver E.C."/>
            <person name="Weisblat D.A."/>
            <person name="Putnam N.H."/>
            <person name="Rokhsar D.S."/>
        </authorList>
    </citation>
    <scope>NUCLEOTIDE SEQUENCE</scope>
</reference>
<feature type="region of interest" description="Disordered" evidence="1">
    <location>
        <begin position="630"/>
        <end position="669"/>
    </location>
</feature>
<keyword evidence="2" id="KW-1133">Transmembrane helix</keyword>
<evidence type="ECO:0000256" key="2">
    <source>
        <dbReference type="SAM" id="Phobius"/>
    </source>
</evidence>
<evidence type="ECO:0000313" key="4">
    <source>
        <dbReference type="EnsemblMetazoa" id="HelroP188090"/>
    </source>
</evidence>
<dbReference type="Proteomes" id="UP000015101">
    <property type="component" value="Unassembled WGS sequence"/>
</dbReference>
<keyword evidence="2" id="KW-0812">Transmembrane</keyword>
<evidence type="ECO:0000313" key="5">
    <source>
        <dbReference type="Proteomes" id="UP000015101"/>
    </source>
</evidence>
<feature type="compositionally biased region" description="Acidic residues" evidence="1">
    <location>
        <begin position="779"/>
        <end position="793"/>
    </location>
</feature>
<dbReference type="SUPFAM" id="SSF55961">
    <property type="entry name" value="Bet v1-like"/>
    <property type="match status" value="1"/>
</dbReference>
<feature type="region of interest" description="Disordered" evidence="1">
    <location>
        <begin position="775"/>
        <end position="801"/>
    </location>
</feature>
<dbReference type="HOGENOM" id="CLU_422920_0_0_1"/>
<accession>T1FPM1</accession>
<dbReference type="PANTHER" id="PTHR47117:SF8">
    <property type="entry name" value="KINESIN FAMILY MEMBER 16B"/>
    <property type="match status" value="1"/>
</dbReference>
<feature type="compositionally biased region" description="Polar residues" evidence="1">
    <location>
        <begin position="630"/>
        <end position="646"/>
    </location>
</feature>
<dbReference type="AlphaFoldDB" id="T1FPM1"/>
<dbReference type="EMBL" id="AMQM01000290">
    <property type="status" value="NOT_ANNOTATED_CDS"/>
    <property type="molecule type" value="Genomic_DNA"/>
</dbReference>
<feature type="transmembrane region" description="Helical" evidence="2">
    <location>
        <begin position="5"/>
        <end position="21"/>
    </location>
</feature>
<organism evidence="4 5">
    <name type="scientific">Helobdella robusta</name>
    <name type="common">Californian leech</name>
    <dbReference type="NCBI Taxonomy" id="6412"/>
    <lineage>
        <taxon>Eukaryota</taxon>
        <taxon>Metazoa</taxon>
        <taxon>Spiralia</taxon>
        <taxon>Lophotrochozoa</taxon>
        <taxon>Annelida</taxon>
        <taxon>Clitellata</taxon>
        <taxon>Hirudinea</taxon>
        <taxon>Rhynchobdellida</taxon>
        <taxon>Glossiphoniidae</taxon>
        <taxon>Helobdella</taxon>
    </lineage>
</organism>
<dbReference type="EnsemblMetazoa" id="HelroT188090">
    <property type="protein sequence ID" value="HelroP188090"/>
    <property type="gene ID" value="HelroG188090"/>
</dbReference>
<evidence type="ECO:0000256" key="1">
    <source>
        <dbReference type="SAM" id="MobiDB-lite"/>
    </source>
</evidence>
<reference evidence="4" key="3">
    <citation type="submission" date="2015-06" db="UniProtKB">
        <authorList>
            <consortium name="EnsemblMetazoa"/>
        </authorList>
    </citation>
    <scope>IDENTIFICATION</scope>
</reference>
<evidence type="ECO:0008006" key="6">
    <source>
        <dbReference type="Google" id="ProtNLM"/>
    </source>
</evidence>
<protein>
    <recommendedName>
        <fullName evidence="6">START domain-containing protein</fullName>
    </recommendedName>
</protein>
<evidence type="ECO:0000313" key="3">
    <source>
        <dbReference type="EMBL" id="ESO13054.1"/>
    </source>
</evidence>
<dbReference type="CTD" id="20210768"/>
<dbReference type="KEGG" id="hro:HELRODRAFT_188090"/>